<dbReference type="CDD" id="cd00085">
    <property type="entry name" value="HNHc"/>
    <property type="match status" value="1"/>
</dbReference>
<keyword evidence="5" id="KW-1185">Reference proteome</keyword>
<dbReference type="Pfam" id="PF01844">
    <property type="entry name" value="HNH"/>
    <property type="match status" value="1"/>
</dbReference>
<dbReference type="InterPro" id="IPR003870">
    <property type="entry name" value="DUF222"/>
</dbReference>
<evidence type="ECO:0000313" key="5">
    <source>
        <dbReference type="Proteomes" id="UP001597307"/>
    </source>
</evidence>
<feature type="region of interest" description="Disordered" evidence="2">
    <location>
        <begin position="462"/>
        <end position="485"/>
    </location>
</feature>
<comment type="caution">
    <text evidence="4">The sequence shown here is derived from an EMBL/GenBank/DDBJ whole genome shotgun (WGS) entry which is preliminary data.</text>
</comment>
<comment type="similarity">
    <text evidence="1">Belongs to the Rv1128c/1148c/1588c/1702c/1945/3466 family.</text>
</comment>
<organism evidence="4 5">
    <name type="scientific">Arthrobacter flavus</name>
    <dbReference type="NCBI Taxonomy" id="95172"/>
    <lineage>
        <taxon>Bacteria</taxon>
        <taxon>Bacillati</taxon>
        <taxon>Actinomycetota</taxon>
        <taxon>Actinomycetes</taxon>
        <taxon>Micrococcales</taxon>
        <taxon>Micrococcaceae</taxon>
        <taxon>Arthrobacter</taxon>
    </lineage>
</organism>
<dbReference type="SMART" id="SM00507">
    <property type="entry name" value="HNHc"/>
    <property type="match status" value="1"/>
</dbReference>
<dbReference type="Proteomes" id="UP001597307">
    <property type="component" value="Unassembled WGS sequence"/>
</dbReference>
<name>A0ABW4QBM3_9MICC</name>
<protein>
    <submittedName>
        <fullName evidence="4">DUF222 domain-containing protein</fullName>
    </submittedName>
</protein>
<accession>A0ABW4QBM3</accession>
<feature type="region of interest" description="Disordered" evidence="2">
    <location>
        <begin position="1"/>
        <end position="55"/>
    </location>
</feature>
<dbReference type="Pfam" id="PF02720">
    <property type="entry name" value="DUF222"/>
    <property type="match status" value="1"/>
</dbReference>
<reference evidence="5" key="1">
    <citation type="journal article" date="2019" name="Int. J. Syst. Evol. Microbiol.">
        <title>The Global Catalogue of Microorganisms (GCM) 10K type strain sequencing project: providing services to taxonomists for standard genome sequencing and annotation.</title>
        <authorList>
            <consortium name="The Broad Institute Genomics Platform"/>
            <consortium name="The Broad Institute Genome Sequencing Center for Infectious Disease"/>
            <person name="Wu L."/>
            <person name="Ma J."/>
        </authorList>
    </citation>
    <scope>NUCLEOTIDE SEQUENCE [LARGE SCALE GENOMIC DNA]</scope>
    <source>
        <strain evidence="5">JCM 11496</strain>
    </source>
</reference>
<evidence type="ECO:0000256" key="2">
    <source>
        <dbReference type="SAM" id="MobiDB-lite"/>
    </source>
</evidence>
<sequence length="485" mass="51881">MDGSRASSLTEKEFPFPGTAPRGPSGPGRTPDSRTPDSRTPEDSTAGGRSTNGVTADAGTRALLAALTALQPATSSAGMIDQLRGLEDLKSAIAGVQAQITVAFDRSERQHQAQAGVPTAEQGKSVGAQVALARRESPARGSRLLGLARALVTEMPHTLTALHTGQLNEWRATLLVKETACLSSADRTAVDEELSPDTGTFTGCGDKTITAAAKAAAYRRDPRSVVNRAAHAANERFVSIRPAPDTMAYLTALLPVKNAVAAYAALTRTADGARASGDTRSRGQLMADTLVERTTGVPGGITRVELQVIMTDRALFQGDSEPARITGYGIVPSAWARDLIHPDPSDNSAPATERHAYNVWLRRLYTAPATRELVAMDSKARLFTKAQKRFIVARDDTCRMPYCDAPIRHVDHIIPWHRRGPTTITNGAGLCEACNHTKEVSGWKAHPRPRPGPGKDPRHALRITTPTGHTYHSTAPPLPGARYRT</sequence>
<feature type="domain" description="HNH nuclease" evidence="3">
    <location>
        <begin position="386"/>
        <end position="436"/>
    </location>
</feature>
<dbReference type="InterPro" id="IPR003615">
    <property type="entry name" value="HNH_nuc"/>
</dbReference>
<dbReference type="InterPro" id="IPR002711">
    <property type="entry name" value="HNH"/>
</dbReference>
<feature type="compositionally biased region" description="Polar residues" evidence="2">
    <location>
        <begin position="464"/>
        <end position="473"/>
    </location>
</feature>
<dbReference type="RefSeq" id="WP_343881654.1">
    <property type="nucleotide sequence ID" value="NZ_BAAAIJ010000059.1"/>
</dbReference>
<feature type="compositionally biased region" description="Basic and acidic residues" evidence="2">
    <location>
        <begin position="31"/>
        <end position="42"/>
    </location>
</feature>
<dbReference type="Gene3D" id="1.10.30.50">
    <property type="match status" value="1"/>
</dbReference>
<proteinExistence type="inferred from homology"/>
<dbReference type="EMBL" id="JBHUGA010000067">
    <property type="protein sequence ID" value="MFD1848154.1"/>
    <property type="molecule type" value="Genomic_DNA"/>
</dbReference>
<gene>
    <name evidence="4" type="ORF">ACFSFX_16335</name>
</gene>
<evidence type="ECO:0000259" key="3">
    <source>
        <dbReference type="SMART" id="SM00507"/>
    </source>
</evidence>
<evidence type="ECO:0000256" key="1">
    <source>
        <dbReference type="ARBA" id="ARBA00023450"/>
    </source>
</evidence>
<evidence type="ECO:0000313" key="4">
    <source>
        <dbReference type="EMBL" id="MFD1848154.1"/>
    </source>
</evidence>